<evidence type="ECO:0000313" key="3">
    <source>
        <dbReference type="Proteomes" id="UP000295136"/>
    </source>
</evidence>
<dbReference type="AlphaFoldDB" id="A0A4R5FXR2"/>
<sequence>MAITYLGGHERRLTDALICFNQIFLATAIVGFTVAGTSLGIIPAWHTWLGYLTSGLMIVFSSPTPYTIGGASRFALAGLIAAFG</sequence>
<dbReference type="Proteomes" id="UP000295136">
    <property type="component" value="Unassembled WGS sequence"/>
</dbReference>
<gene>
    <name evidence="2" type="ORF">E1295_00130</name>
</gene>
<keyword evidence="3" id="KW-1185">Reference proteome</keyword>
<protein>
    <submittedName>
        <fullName evidence="2">Uncharacterized protein</fullName>
    </submittedName>
</protein>
<comment type="caution">
    <text evidence="2">The sequence shown here is derived from an EMBL/GenBank/DDBJ whole genome shotgun (WGS) entry which is preliminary data.</text>
</comment>
<dbReference type="EMBL" id="SMLD01000001">
    <property type="protein sequence ID" value="TDE60294.1"/>
    <property type="molecule type" value="Genomic_DNA"/>
</dbReference>
<feature type="transmembrane region" description="Helical" evidence="1">
    <location>
        <begin position="20"/>
        <end position="45"/>
    </location>
</feature>
<evidence type="ECO:0000256" key="1">
    <source>
        <dbReference type="SAM" id="Phobius"/>
    </source>
</evidence>
<keyword evidence="1" id="KW-0812">Transmembrane</keyword>
<dbReference type="RefSeq" id="WP_132627559.1">
    <property type="nucleotide sequence ID" value="NZ_SMLD01000001.1"/>
</dbReference>
<keyword evidence="1" id="KW-1133">Transmembrane helix</keyword>
<reference evidence="2 3" key="1">
    <citation type="submission" date="2019-03" db="EMBL/GenBank/DDBJ databases">
        <title>Draft genome sequences of novel Actinobacteria.</title>
        <authorList>
            <person name="Sahin N."/>
            <person name="Ay H."/>
            <person name="Saygin H."/>
        </authorList>
    </citation>
    <scope>NUCLEOTIDE SEQUENCE [LARGE SCALE GENOMIC DNA]</scope>
    <source>
        <strain evidence="2 3">6K102</strain>
    </source>
</reference>
<organism evidence="2 3">
    <name type="scientific">Nonomuraea mesophila</name>
    <dbReference type="NCBI Taxonomy" id="2530382"/>
    <lineage>
        <taxon>Bacteria</taxon>
        <taxon>Bacillati</taxon>
        <taxon>Actinomycetota</taxon>
        <taxon>Actinomycetes</taxon>
        <taxon>Streptosporangiales</taxon>
        <taxon>Streptosporangiaceae</taxon>
        <taxon>Nonomuraea</taxon>
    </lineage>
</organism>
<proteinExistence type="predicted"/>
<accession>A0A4R5FXR2</accession>
<keyword evidence="1" id="KW-0472">Membrane</keyword>
<evidence type="ECO:0000313" key="2">
    <source>
        <dbReference type="EMBL" id="TDE60294.1"/>
    </source>
</evidence>
<name>A0A4R5FXR2_9ACTN</name>